<organism evidence="4 5">
    <name type="scientific">Laribacter hongkongensis</name>
    <dbReference type="NCBI Taxonomy" id="168471"/>
    <lineage>
        <taxon>Bacteria</taxon>
        <taxon>Pseudomonadati</taxon>
        <taxon>Pseudomonadota</taxon>
        <taxon>Betaproteobacteria</taxon>
        <taxon>Neisseriales</taxon>
        <taxon>Aquaspirillaceae</taxon>
        <taxon>Laribacter</taxon>
    </lineage>
</organism>
<evidence type="ECO:0000256" key="1">
    <source>
        <dbReference type="ARBA" id="ARBA00010702"/>
    </source>
</evidence>
<feature type="binding site" evidence="3">
    <location>
        <position position="58"/>
    </location>
    <ligand>
        <name>Mg(2+)</name>
        <dbReference type="ChEBI" id="CHEBI:18420"/>
        <label>1</label>
    </ligand>
</feature>
<evidence type="ECO:0000256" key="3">
    <source>
        <dbReference type="PIRSR" id="PIRSR605502-1"/>
    </source>
</evidence>
<dbReference type="Proteomes" id="UP000197424">
    <property type="component" value="Chromosome"/>
</dbReference>
<protein>
    <submittedName>
        <fullName evidence="4">DraG2</fullName>
    </submittedName>
</protein>
<dbReference type="GO" id="GO:0016787">
    <property type="term" value="F:hydrolase activity"/>
    <property type="evidence" value="ECO:0007669"/>
    <property type="project" value="UniProtKB-KW"/>
</dbReference>
<evidence type="ECO:0000313" key="4">
    <source>
        <dbReference type="EMBL" id="ASJ24936.1"/>
    </source>
</evidence>
<evidence type="ECO:0000256" key="2">
    <source>
        <dbReference type="ARBA" id="ARBA00022801"/>
    </source>
</evidence>
<keyword evidence="3" id="KW-0479">Metal-binding</keyword>
<dbReference type="AlphaFoldDB" id="A0A248LKN6"/>
<dbReference type="InterPro" id="IPR036705">
    <property type="entry name" value="Ribosyl_crysJ1_sf"/>
</dbReference>
<evidence type="ECO:0000313" key="5">
    <source>
        <dbReference type="Proteomes" id="UP000197424"/>
    </source>
</evidence>
<name>A0A248LKN6_9NEIS</name>
<dbReference type="PANTHER" id="PTHR16222:SF24">
    <property type="entry name" value="ADP-RIBOSYLHYDROLASE ARH3"/>
    <property type="match status" value="1"/>
</dbReference>
<keyword evidence="2" id="KW-0378">Hydrolase</keyword>
<dbReference type="EMBL" id="CP022115">
    <property type="protein sequence ID" value="ASJ24936.1"/>
    <property type="molecule type" value="Genomic_DNA"/>
</dbReference>
<proteinExistence type="inferred from homology"/>
<feature type="binding site" evidence="3">
    <location>
        <position position="59"/>
    </location>
    <ligand>
        <name>Mg(2+)</name>
        <dbReference type="ChEBI" id="CHEBI:18420"/>
        <label>1</label>
    </ligand>
</feature>
<comment type="cofactor">
    <cofactor evidence="3">
        <name>Mg(2+)</name>
        <dbReference type="ChEBI" id="CHEBI:18420"/>
    </cofactor>
    <text evidence="3">Binds 2 magnesium ions per subunit.</text>
</comment>
<comment type="similarity">
    <text evidence="1">Belongs to the ADP-ribosylglycohydrolase family.</text>
</comment>
<gene>
    <name evidence="4" type="primary">draG2</name>
    <name evidence="4" type="ORF">LHGZ1_2105</name>
</gene>
<dbReference type="SUPFAM" id="SSF101478">
    <property type="entry name" value="ADP-ribosylglycohydrolase"/>
    <property type="match status" value="1"/>
</dbReference>
<reference evidence="5" key="1">
    <citation type="submission" date="2017-06" db="EMBL/GenBank/DDBJ databases">
        <title>Whole genome sequence of Laribacter hongkongensis LHGZ1.</title>
        <authorList>
            <person name="Chen D."/>
            <person name="Wu H."/>
            <person name="Chen J."/>
        </authorList>
    </citation>
    <scope>NUCLEOTIDE SEQUENCE [LARGE SCALE GENOMIC DNA]</scope>
    <source>
        <strain evidence="5">LHGZ1</strain>
    </source>
</reference>
<dbReference type="PANTHER" id="PTHR16222">
    <property type="entry name" value="ADP-RIBOSYLGLYCOHYDROLASE"/>
    <property type="match status" value="1"/>
</dbReference>
<accession>A0A248LKN6</accession>
<keyword evidence="3" id="KW-0460">Magnesium</keyword>
<dbReference type="OrthoDB" id="9798107at2"/>
<dbReference type="InterPro" id="IPR050792">
    <property type="entry name" value="ADP-ribosylglycohydrolase"/>
</dbReference>
<dbReference type="RefSeq" id="WP_088861010.1">
    <property type="nucleotide sequence ID" value="NZ_CP022115.1"/>
</dbReference>
<dbReference type="GO" id="GO:0046872">
    <property type="term" value="F:metal ion binding"/>
    <property type="evidence" value="ECO:0007669"/>
    <property type="project" value="UniProtKB-KW"/>
</dbReference>
<sequence>MPLPSPLSRFRGCLLGGAAGDALGTPVEQLSHAEICRQFGPDGLTGCAPACGRPGRITDGTQLSLFTAEGLIRGWVRLRLHRQTSYTGVTANAYLRWLATQGLTSVTIREPQTDAPGWLVSRFGLHQQRNPDHTCLHALQTMPYLGAPASNDSKDCGGVMRSAPAGLFVWRLRGQAGLQDALTLGTGLAALTHGHPTGAVSGGALAMLILALADGASLPQALDATLAWLPLADGHQEVLAALQHARTLAHSALPPPEAIAALGHGHVAEEALAIAMYCALVAKDFAHGVLLAVNHDGNSGATGAITGNLLGTLLGEAAIPESWLAPLELRSVLAEIAGDLHTFADWDIGPAPAQAALTSRISRKYPGI</sequence>
<dbReference type="Gene3D" id="1.10.4080.10">
    <property type="entry name" value="ADP-ribosylation/Crystallin J1"/>
    <property type="match status" value="1"/>
</dbReference>
<dbReference type="Pfam" id="PF03747">
    <property type="entry name" value="ADP_ribosyl_GH"/>
    <property type="match status" value="1"/>
</dbReference>
<dbReference type="InterPro" id="IPR005502">
    <property type="entry name" value="Ribosyl_crysJ1"/>
</dbReference>